<comment type="caution">
    <text evidence="3">The sequence shown here is derived from an EMBL/GenBank/DDBJ whole genome shotgun (WGS) entry which is preliminary data.</text>
</comment>
<proteinExistence type="predicted"/>
<dbReference type="RefSeq" id="WP_158348365.1">
    <property type="nucleotide sequence ID" value="NZ_JAHQCW010000009.1"/>
</dbReference>
<protein>
    <submittedName>
        <fullName evidence="3">Aldo/keto reductase</fullName>
    </submittedName>
</protein>
<evidence type="ECO:0000256" key="1">
    <source>
        <dbReference type="ARBA" id="ARBA00023002"/>
    </source>
</evidence>
<dbReference type="InterPro" id="IPR050523">
    <property type="entry name" value="AKR_Detox_Biosynth"/>
</dbReference>
<dbReference type="GO" id="GO:0005829">
    <property type="term" value="C:cytosol"/>
    <property type="evidence" value="ECO:0007669"/>
    <property type="project" value="TreeGrafter"/>
</dbReference>
<keyword evidence="1" id="KW-0560">Oxidoreductase</keyword>
<dbReference type="GO" id="GO:0016491">
    <property type="term" value="F:oxidoreductase activity"/>
    <property type="evidence" value="ECO:0007669"/>
    <property type="project" value="UniProtKB-KW"/>
</dbReference>
<dbReference type="InterPro" id="IPR020471">
    <property type="entry name" value="AKR"/>
</dbReference>
<dbReference type="Proteomes" id="UP000712157">
    <property type="component" value="Unassembled WGS sequence"/>
</dbReference>
<evidence type="ECO:0000259" key="2">
    <source>
        <dbReference type="Pfam" id="PF00248"/>
    </source>
</evidence>
<dbReference type="PANTHER" id="PTHR43364:SF4">
    <property type="entry name" value="NAD(P)-LINKED OXIDOREDUCTASE SUPERFAMILY PROTEIN"/>
    <property type="match status" value="1"/>
</dbReference>
<reference evidence="3" key="1">
    <citation type="submission" date="2021-06" db="EMBL/GenBank/DDBJ databases">
        <title>Description of novel taxa of the family Lachnospiraceae.</title>
        <authorList>
            <person name="Chaplin A.V."/>
            <person name="Sokolova S.R."/>
            <person name="Pikina A.P."/>
            <person name="Korzhanova M."/>
            <person name="Belova V."/>
            <person name="Korostin D."/>
            <person name="Efimov B.A."/>
        </authorList>
    </citation>
    <scope>NUCLEOTIDE SEQUENCE</scope>
    <source>
        <strain evidence="3">ASD5720</strain>
    </source>
</reference>
<name>A0A949NEF8_9FIRM</name>
<gene>
    <name evidence="3" type="ORF">KTH89_07465</name>
</gene>
<keyword evidence="4" id="KW-1185">Reference proteome</keyword>
<dbReference type="CDD" id="cd19085">
    <property type="entry name" value="AKR_AKR11B3"/>
    <property type="match status" value="1"/>
</dbReference>
<dbReference type="PRINTS" id="PR00069">
    <property type="entry name" value="ALDKETRDTASE"/>
</dbReference>
<dbReference type="SUPFAM" id="SSF51430">
    <property type="entry name" value="NAD(P)-linked oxidoreductase"/>
    <property type="match status" value="1"/>
</dbReference>
<dbReference type="PROSITE" id="PS00062">
    <property type="entry name" value="ALDOKETO_REDUCTASE_2"/>
    <property type="match status" value="1"/>
</dbReference>
<dbReference type="Gene3D" id="3.20.20.100">
    <property type="entry name" value="NADP-dependent oxidoreductase domain"/>
    <property type="match status" value="1"/>
</dbReference>
<dbReference type="InterPro" id="IPR036812">
    <property type="entry name" value="NAD(P)_OxRdtase_dom_sf"/>
</dbReference>
<evidence type="ECO:0000313" key="3">
    <source>
        <dbReference type="EMBL" id="MBU9736369.1"/>
    </source>
</evidence>
<dbReference type="InterPro" id="IPR018170">
    <property type="entry name" value="Aldo/ket_reductase_CS"/>
</dbReference>
<dbReference type="AlphaFoldDB" id="A0A949NEF8"/>
<feature type="domain" description="NADP-dependent oxidoreductase" evidence="2">
    <location>
        <begin position="14"/>
        <end position="298"/>
    </location>
</feature>
<organism evidence="3 4">
    <name type="scientific">Diplocloster agilis</name>
    <dbReference type="NCBI Taxonomy" id="2850323"/>
    <lineage>
        <taxon>Bacteria</taxon>
        <taxon>Bacillati</taxon>
        <taxon>Bacillota</taxon>
        <taxon>Clostridia</taxon>
        <taxon>Lachnospirales</taxon>
        <taxon>Lachnospiraceae</taxon>
        <taxon>Diplocloster</taxon>
    </lineage>
</organism>
<dbReference type="PANTHER" id="PTHR43364">
    <property type="entry name" value="NADH-SPECIFIC METHYLGLYOXAL REDUCTASE-RELATED"/>
    <property type="match status" value="1"/>
</dbReference>
<dbReference type="Pfam" id="PF00248">
    <property type="entry name" value="Aldo_ket_red"/>
    <property type="match status" value="1"/>
</dbReference>
<sequence length="330" mass="37929">MKQIGDTGIPISDLVYGCWQMGGDEYWGKSQDEQAVDNIRTAYDLGIHTFDTAYIYGLGHSECVLGQALQKIPRENCCVISKLWQMEMHYEDAIRNCEDSLKRLKTDYLDVYFVHYPDYTGTVPIEETLEAFNLLKEQGKIRAIGLSNFSLKQTREAMRYAKIDIVQPCYSLLWRYADKLLLPFCREQNISVIPYSPLAQGLLTGKFHRDNKPTDDRSRVPIFQSPYYEKAVEVVEVLEQLSGENGWTPAEMALSWVAHQTGITAPIVGFRHKEKIPQSLNAVSKKLDAEAEERIEKASRNFTDQLPFFLNFFDNTIVEDPDKEEQTWSL</sequence>
<accession>A0A949NEF8</accession>
<dbReference type="InterPro" id="IPR023210">
    <property type="entry name" value="NADP_OxRdtase_dom"/>
</dbReference>
<evidence type="ECO:0000313" key="4">
    <source>
        <dbReference type="Proteomes" id="UP000712157"/>
    </source>
</evidence>
<dbReference type="EMBL" id="JAHQCW010000009">
    <property type="protein sequence ID" value="MBU9736369.1"/>
    <property type="molecule type" value="Genomic_DNA"/>
</dbReference>